<name>D8PLX0_SCHCM</name>
<dbReference type="OMA" id="SNHIGQE"/>
<accession>D8PLX0</accession>
<dbReference type="Proteomes" id="UP000007431">
    <property type="component" value="Unassembled WGS sequence"/>
</dbReference>
<dbReference type="eggNOG" id="ENOG502STTN">
    <property type="taxonomic scope" value="Eukaryota"/>
</dbReference>
<dbReference type="VEuPathDB" id="FungiDB:SCHCODRAFT_02276425"/>
<dbReference type="AlphaFoldDB" id="D8PLX0"/>
<dbReference type="HOGENOM" id="CLU_1230217_0_0_1"/>
<dbReference type="KEGG" id="scm:SCHCO_02276425"/>
<sequence length="213" mass="23112">MSISVDDLVSSFASSHIGQEAIDLAALQAQLAQVLFGQPSAAEPTSMPAHYTQRCNTPIQRTPSFSFGHMQDAQRFMAESSRSSNTNNWRSAETFAQDDDMEDERMVEDLLLPSQHQARSPPQSPVPSKPFPAFPFSTPTSPLFPETTSFATSDPFFLAQAQAQAAPMPSTFFAQNGRPSQQSPFLMAQAASYPSMRDGYPFAGAGSQTMVSS</sequence>
<keyword evidence="2" id="KW-1185">Reference proteome</keyword>
<organism evidence="2">
    <name type="scientific">Schizophyllum commune (strain H4-8 / FGSC 9210)</name>
    <name type="common">Split gill fungus</name>
    <dbReference type="NCBI Taxonomy" id="578458"/>
    <lineage>
        <taxon>Eukaryota</taxon>
        <taxon>Fungi</taxon>
        <taxon>Dikarya</taxon>
        <taxon>Basidiomycota</taxon>
        <taxon>Agaricomycotina</taxon>
        <taxon>Agaricomycetes</taxon>
        <taxon>Agaricomycetidae</taxon>
        <taxon>Agaricales</taxon>
        <taxon>Schizophyllaceae</taxon>
        <taxon>Schizophyllum</taxon>
    </lineage>
</organism>
<protein>
    <submittedName>
        <fullName evidence="1">Uncharacterized protein</fullName>
    </submittedName>
</protein>
<dbReference type="InParanoid" id="D8PLX0"/>
<dbReference type="OrthoDB" id="3262664at2759"/>
<dbReference type="RefSeq" id="XP_003038316.1">
    <property type="nucleotide sequence ID" value="XM_003038270.1"/>
</dbReference>
<dbReference type="EMBL" id="GL377302">
    <property type="protein sequence ID" value="EFJ03414.1"/>
    <property type="molecule type" value="Genomic_DNA"/>
</dbReference>
<proteinExistence type="predicted"/>
<gene>
    <name evidence="1" type="ORF">SCHCODRAFT_231040</name>
</gene>
<evidence type="ECO:0000313" key="1">
    <source>
        <dbReference type="EMBL" id="EFJ03414.1"/>
    </source>
</evidence>
<reference evidence="1 2" key="1">
    <citation type="journal article" date="2010" name="Nat. Biotechnol.">
        <title>Genome sequence of the model mushroom Schizophyllum commune.</title>
        <authorList>
            <person name="Ohm R.A."/>
            <person name="de Jong J.F."/>
            <person name="Lugones L.G."/>
            <person name="Aerts A."/>
            <person name="Kothe E."/>
            <person name="Stajich J.E."/>
            <person name="de Vries R.P."/>
            <person name="Record E."/>
            <person name="Levasseur A."/>
            <person name="Baker S.E."/>
            <person name="Bartholomew K.A."/>
            <person name="Coutinho P.M."/>
            <person name="Erdmann S."/>
            <person name="Fowler T.J."/>
            <person name="Gathman A.C."/>
            <person name="Lombard V."/>
            <person name="Henrissat B."/>
            <person name="Knabe N."/>
            <person name="Kuees U."/>
            <person name="Lilly W.W."/>
            <person name="Lindquist E."/>
            <person name="Lucas S."/>
            <person name="Magnuson J.K."/>
            <person name="Piumi F."/>
            <person name="Raudaskoski M."/>
            <person name="Salamov A."/>
            <person name="Schmutz J."/>
            <person name="Schwarze F.W.M.R."/>
            <person name="vanKuyk P.A."/>
            <person name="Horton J.S."/>
            <person name="Grigoriev I.V."/>
            <person name="Woesten H.A.B."/>
        </authorList>
    </citation>
    <scope>NUCLEOTIDE SEQUENCE [LARGE SCALE GENOMIC DNA]</scope>
    <source>
        <strain evidence="2">H4-8 / FGSC 9210</strain>
    </source>
</reference>
<dbReference type="GeneID" id="9589493"/>
<evidence type="ECO:0000313" key="2">
    <source>
        <dbReference type="Proteomes" id="UP000007431"/>
    </source>
</evidence>